<dbReference type="EMBL" id="JBIQWL010000001">
    <property type="protein sequence ID" value="MFH8249491.1"/>
    <property type="molecule type" value="Genomic_DNA"/>
</dbReference>
<organism evidence="2 3">
    <name type="scientific">Microbacterium alkaliflavum</name>
    <dbReference type="NCBI Taxonomy" id="3248839"/>
    <lineage>
        <taxon>Bacteria</taxon>
        <taxon>Bacillati</taxon>
        <taxon>Actinomycetota</taxon>
        <taxon>Actinomycetes</taxon>
        <taxon>Micrococcales</taxon>
        <taxon>Microbacteriaceae</taxon>
        <taxon>Microbacterium</taxon>
    </lineage>
</organism>
<name>A0ABW7Q3S8_9MICO</name>
<protein>
    <recommendedName>
        <fullName evidence="4">ATP-binding protein</fullName>
    </recommendedName>
</protein>
<accession>A0ABW7Q3S8</accession>
<feature type="region of interest" description="Disordered" evidence="1">
    <location>
        <begin position="1176"/>
        <end position="1197"/>
    </location>
</feature>
<evidence type="ECO:0000313" key="2">
    <source>
        <dbReference type="EMBL" id="MFH8249491.1"/>
    </source>
</evidence>
<keyword evidence="3" id="KW-1185">Reference proteome</keyword>
<evidence type="ECO:0000313" key="3">
    <source>
        <dbReference type="Proteomes" id="UP001610861"/>
    </source>
</evidence>
<evidence type="ECO:0008006" key="4">
    <source>
        <dbReference type="Google" id="ProtNLM"/>
    </source>
</evidence>
<proteinExistence type="predicted"/>
<reference evidence="2 3" key="1">
    <citation type="submission" date="2024-09" db="EMBL/GenBank/DDBJ databases">
        <authorList>
            <person name="Pan X."/>
        </authorList>
    </citation>
    <scope>NUCLEOTIDE SEQUENCE [LARGE SCALE GENOMIC DNA]</scope>
    <source>
        <strain evidence="2 3">B2969</strain>
    </source>
</reference>
<gene>
    <name evidence="2" type="ORF">ACH3VR_03880</name>
</gene>
<dbReference type="Proteomes" id="UP001610861">
    <property type="component" value="Unassembled WGS sequence"/>
</dbReference>
<sequence>MGKSVALNDKLLLAPDVADSIIAKFDLGMYTTDAFLYQQVFRDPRVLEWQRGDTTLVLALDGFDEGSARVPTLWRMLADWLGGVDRSRLVLRVACRTADWPASLGNALSRLFSSPAIVELLPFRRSDVVQIAEALSLDAERFVSEVEQHGASVLAARPLTLRLLLATFASKGEISGGGAIVYARGCAALVGEANQMRRDSGSQLESEAALLEAAEQIAACTIFSGRVAVSTAASAATQAGDITLDDCFRVGDDIGRRAGGAVLQSALFAGAGESRLRWSHATFADYLAARWVIRMDLSDDDVRTLCVTHGGRVFGPTQQLAAWLVALDSSRFEWLIDGDPTSFLTNIDLPSESLRARLVAHMLRDLRAGRTYDDWSWALNGLVHAQLAAQLLPTLESAEWSLVDFAIGLARACKVDQLADALIAIIQNSDAPRSIRTSAAVAVRDIGPPADGSQTLSLLTDGSLESLEDGAELWAAIARMLWPEVLDTSSILRLSAPRPRANLLGMYSIFMHELAAGLQEEDLPAALDWVRAHTSTVLTTHERVLDTAIVKLCIAHLDNPQAENELKRRSAERARIFEPILGDDIEAGSLAADIRHRLAQILSEDADEDLAYALVSEHHSSRGSLLRPDDFGWLLEELDRGPETRAAALGRAARYLFRESDPMHIDKVLSLAEDSHARPYFADLLGAWRLDSPQATSARQYWLDAKSRMAKIEKKRGKARGKWVDGHIREALDEFEAGDLTAYWQASRLLTVRPGTDRYFDYFEPDLAKHARWESLPQATHERFLQQSLEFLVRGECEPSNWLGQPKRHFPSEAAYRALTLVLHLAPERLDTLPSTAWAEWAPIIVAWPVMANGADAADKSALISLAAPYAREQMEDTVLVIIDKAIEDEESINLRTELAALQSRRLSEALHSRIDQPGAAKAVDVLLDYLIQAAPDLAQLTLEAWVADAALRDTPTRAADATLRLVQDFGEGAWPRIGELLATNPQFMRDVFLLPRLGYDRRIPAINEVELAQLWLWLEETFPESGDPDFDDVHTVGPRETVGRFRDDVLGRLRNTPTDAAVDAVRGLVTRFPERASLRRALVDVERRAGDAVWRPIPSEALLTLALEGRRTFVRNERDLWQQTQAAMDAVAVKLQTDSPVAHLLWDTHSRRPKAEDELSDFLLHELRERLSRSGATVNREVPSRRGSPSGLANRPDIRVEAVPVSATQNPPPITLPIEVKGSWHADVLTAASDQLANGYMPDLGVRHGIYVAFWFDADSWDPADSRRRRGKQFPSAQFLNDAIESALVSRGGAEGVAIRVLDASIQWQRS</sequence>
<dbReference type="RefSeq" id="WP_396639426.1">
    <property type="nucleotide sequence ID" value="NZ_JBIQWL010000001.1"/>
</dbReference>
<evidence type="ECO:0000256" key="1">
    <source>
        <dbReference type="SAM" id="MobiDB-lite"/>
    </source>
</evidence>
<comment type="caution">
    <text evidence="2">The sequence shown here is derived from an EMBL/GenBank/DDBJ whole genome shotgun (WGS) entry which is preliminary data.</text>
</comment>